<name>A0A2S9H0K1_9BURK</name>
<comment type="caution">
    <text evidence="4">The sequence shown here is derived from an EMBL/GenBank/DDBJ whole genome shotgun (WGS) entry which is preliminary data.</text>
</comment>
<dbReference type="Gene3D" id="2.60.40.1220">
    <property type="match status" value="3"/>
</dbReference>
<dbReference type="RefSeq" id="WP_105531553.1">
    <property type="nucleotide sequence ID" value="NZ_PUGF01000007.1"/>
</dbReference>
<dbReference type="InterPro" id="IPR032812">
    <property type="entry name" value="SbsA_Ig"/>
</dbReference>
<dbReference type="Proteomes" id="UP000237839">
    <property type="component" value="Unassembled WGS sequence"/>
</dbReference>
<feature type="domain" description="SbsA Ig-like" evidence="3">
    <location>
        <begin position="53"/>
        <end position="159"/>
    </location>
</feature>
<dbReference type="OrthoDB" id="2082707at2"/>
<gene>
    <name evidence="4" type="ORF">S2091_1901</name>
</gene>
<dbReference type="AlphaFoldDB" id="A0A2S9H0K1"/>
<dbReference type="InterPro" id="IPR014755">
    <property type="entry name" value="Cu-Rt/internalin_Ig-like"/>
</dbReference>
<evidence type="ECO:0000256" key="1">
    <source>
        <dbReference type="ARBA" id="ARBA00005445"/>
    </source>
</evidence>
<evidence type="ECO:0000313" key="4">
    <source>
        <dbReference type="EMBL" id="PRC93514.1"/>
    </source>
</evidence>
<dbReference type="Pfam" id="PF13205">
    <property type="entry name" value="Big_5"/>
    <property type="match status" value="3"/>
</dbReference>
<keyword evidence="5" id="KW-1185">Reference proteome</keyword>
<dbReference type="Pfam" id="PF11999">
    <property type="entry name" value="Ice_binding"/>
    <property type="match status" value="1"/>
</dbReference>
<feature type="domain" description="SbsA Ig-like" evidence="3">
    <location>
        <begin position="294"/>
        <end position="406"/>
    </location>
</feature>
<keyword evidence="2" id="KW-0732">Signal</keyword>
<accession>A0A2S9H0K1</accession>
<protein>
    <recommendedName>
        <fullName evidence="3">SbsA Ig-like domain-containing protein</fullName>
    </recommendedName>
</protein>
<dbReference type="PROSITE" id="PS51257">
    <property type="entry name" value="PROKAR_LIPOPROTEIN"/>
    <property type="match status" value="1"/>
</dbReference>
<evidence type="ECO:0000256" key="2">
    <source>
        <dbReference type="ARBA" id="ARBA00022729"/>
    </source>
</evidence>
<sequence>MKRNNKNSRASSWLIALTLSVLGVVIAGCSGGSQSPILGMNGANGAGQTSAASPPTVTAVAPVNNASGVPVNNTVITSAFSEPMAPITGAASFVVSCTSPCVNPVGAVTLDATNEIASFTLANGTALAPGTTYTATVTGATSIATGLALANPYIWTFTTGAAPAVTLPGVTVTFPATSNSGPTPGVPINTAITAAFTEDMAPATINASSFTLTCTSPCAAPTGVVSYSVGSRTAVFVPNAALTVGTTYTATITTAATDLAGNALGGNQAPIPASSNYVWTFTTATTPPVPGSNVSVLSTNPAANDTSVCTNAAINATFNVPANLHMNPTTVNSATFTVTGPAPALAPVHATSVVLDAATGSIATFTPTALTAGVTYTATIHGGASGVKDLAIPADTMAANFTWNFTAVSCSAPATIPLGSASTFGNFGGSAGMTNQGIYTVVNGNIGTTAVSTSVTGFHDAGPNCIYTQTPLNVGTVNGLIYTAAPPPTVGCPSEGTATTFAVASAARADALTAYNDLVAMPAGPNPGAGNLANLTLAPGDYTAASGSFMIQGGNLTLDAQGNANATWVFQMATTLTVGGPGAAAPASIILANGAQAKNVFWQVGSAATINAGGGGTMVGTIISQDGVSISTAGNVAIVTLNGRALSLGASVTLVNTVINVPAP</sequence>
<feature type="domain" description="SbsA Ig-like" evidence="3">
    <location>
        <begin position="166"/>
        <end position="283"/>
    </location>
</feature>
<proteinExistence type="inferred from homology"/>
<organism evidence="4 5">
    <name type="scientific">Solimicrobium silvestre</name>
    <dbReference type="NCBI Taxonomy" id="2099400"/>
    <lineage>
        <taxon>Bacteria</taxon>
        <taxon>Pseudomonadati</taxon>
        <taxon>Pseudomonadota</taxon>
        <taxon>Betaproteobacteria</taxon>
        <taxon>Burkholderiales</taxon>
        <taxon>Oxalobacteraceae</taxon>
        <taxon>Solimicrobium</taxon>
    </lineage>
</organism>
<dbReference type="EMBL" id="PUGF01000007">
    <property type="protein sequence ID" value="PRC93514.1"/>
    <property type="molecule type" value="Genomic_DNA"/>
</dbReference>
<evidence type="ECO:0000313" key="5">
    <source>
        <dbReference type="Proteomes" id="UP000237839"/>
    </source>
</evidence>
<evidence type="ECO:0000259" key="3">
    <source>
        <dbReference type="Pfam" id="PF13205"/>
    </source>
</evidence>
<reference evidence="4 5" key="1">
    <citation type="submission" date="2018-02" db="EMBL/GenBank/DDBJ databases">
        <title>Solimicrobium silvestre gen. nov., sp. nov., isolated from alpine forest soil.</title>
        <authorList>
            <person name="Margesin R."/>
            <person name="Albuquerque L."/>
            <person name="Zhang D.-C."/>
            <person name="Froufe H.J.C."/>
            <person name="Severino R."/>
            <person name="Roxo I."/>
            <person name="Egas C."/>
            <person name="Da Costa M.S."/>
        </authorList>
    </citation>
    <scope>NUCLEOTIDE SEQUENCE [LARGE SCALE GENOMIC DNA]</scope>
    <source>
        <strain evidence="4 5">S20-91</strain>
    </source>
</reference>
<comment type="similarity">
    <text evidence="1">Belongs to the ice-binding protein family.</text>
</comment>
<dbReference type="InterPro" id="IPR021884">
    <property type="entry name" value="Ice-bd_prot"/>
</dbReference>